<dbReference type="Proteomes" id="UP001153269">
    <property type="component" value="Unassembled WGS sequence"/>
</dbReference>
<evidence type="ECO:0000313" key="3">
    <source>
        <dbReference type="Proteomes" id="UP001153269"/>
    </source>
</evidence>
<feature type="region of interest" description="Disordered" evidence="1">
    <location>
        <begin position="42"/>
        <end position="85"/>
    </location>
</feature>
<organism evidence="2 3">
    <name type="scientific">Pleuronectes platessa</name>
    <name type="common">European plaice</name>
    <dbReference type="NCBI Taxonomy" id="8262"/>
    <lineage>
        <taxon>Eukaryota</taxon>
        <taxon>Metazoa</taxon>
        <taxon>Chordata</taxon>
        <taxon>Craniata</taxon>
        <taxon>Vertebrata</taxon>
        <taxon>Euteleostomi</taxon>
        <taxon>Actinopterygii</taxon>
        <taxon>Neopterygii</taxon>
        <taxon>Teleostei</taxon>
        <taxon>Neoteleostei</taxon>
        <taxon>Acanthomorphata</taxon>
        <taxon>Carangaria</taxon>
        <taxon>Pleuronectiformes</taxon>
        <taxon>Pleuronectoidei</taxon>
        <taxon>Pleuronectidae</taxon>
        <taxon>Pleuronectes</taxon>
    </lineage>
</organism>
<dbReference type="AlphaFoldDB" id="A0A9N7Y686"/>
<comment type="caution">
    <text evidence="2">The sequence shown here is derived from an EMBL/GenBank/DDBJ whole genome shotgun (WGS) entry which is preliminary data.</text>
</comment>
<accession>A0A9N7Y686</accession>
<proteinExistence type="predicted"/>
<name>A0A9N7Y686_PLEPL</name>
<evidence type="ECO:0000313" key="2">
    <source>
        <dbReference type="EMBL" id="CAB1414198.1"/>
    </source>
</evidence>
<evidence type="ECO:0000256" key="1">
    <source>
        <dbReference type="SAM" id="MobiDB-lite"/>
    </source>
</evidence>
<dbReference type="EMBL" id="CADEAL010000091">
    <property type="protein sequence ID" value="CAB1414198.1"/>
    <property type="molecule type" value="Genomic_DNA"/>
</dbReference>
<gene>
    <name evidence="2" type="ORF">PLEPLA_LOCUS1905</name>
</gene>
<protein>
    <submittedName>
        <fullName evidence="2">Uncharacterized protein</fullName>
    </submittedName>
</protein>
<keyword evidence="3" id="KW-1185">Reference proteome</keyword>
<reference evidence="2" key="1">
    <citation type="submission" date="2020-03" db="EMBL/GenBank/DDBJ databases">
        <authorList>
            <person name="Weist P."/>
        </authorList>
    </citation>
    <scope>NUCLEOTIDE SEQUENCE</scope>
</reference>
<feature type="region of interest" description="Disordered" evidence="1">
    <location>
        <begin position="109"/>
        <end position="137"/>
    </location>
</feature>
<sequence length="137" mass="14829">MYKHRLWCVQGLCVVLIDCNAKCGAFRSIVVLRRSLFYHRSSGEEGGVRGGSGEADKRRLLSASSSSSKLQCDGGPADLITPPSPTTPGLSAVHWDVVVYLRGGFAPGSRSQRTRLRSGAAMDAGRSGQINRDHRWV</sequence>